<proteinExistence type="inferred from homology"/>
<name>A0AAD5WDL7_PARTN</name>
<dbReference type="GO" id="GO:0003735">
    <property type="term" value="F:structural constituent of ribosome"/>
    <property type="evidence" value="ECO:0007669"/>
    <property type="project" value="InterPro"/>
</dbReference>
<comment type="caution">
    <text evidence="4">The sequence shown here is derived from an EMBL/GenBank/DDBJ whole genome shotgun (WGS) entry which is preliminary data.</text>
</comment>
<accession>A0AAD5WDL7</accession>
<dbReference type="PANTHER" id="PTHR19836">
    <property type="entry name" value="30S RIBOSOMAL PROTEIN S14"/>
    <property type="match status" value="1"/>
</dbReference>
<evidence type="ECO:0000313" key="5">
    <source>
        <dbReference type="Proteomes" id="UP001196413"/>
    </source>
</evidence>
<evidence type="ECO:0000256" key="1">
    <source>
        <dbReference type="ARBA" id="ARBA00009083"/>
    </source>
</evidence>
<gene>
    <name evidence="4" type="ORF">KIN20_027195</name>
</gene>
<dbReference type="Proteomes" id="UP001196413">
    <property type="component" value="Unassembled WGS sequence"/>
</dbReference>
<dbReference type="EMBL" id="JAHQIW010005575">
    <property type="protein sequence ID" value="KAJ1366516.1"/>
    <property type="molecule type" value="Genomic_DNA"/>
</dbReference>
<dbReference type="GO" id="GO:0005763">
    <property type="term" value="C:mitochondrial small ribosomal subunit"/>
    <property type="evidence" value="ECO:0007669"/>
    <property type="project" value="TreeGrafter"/>
</dbReference>
<sequence>MLVLCFRRNCTNPAQLGAYFVQPGFYDPLRTIRVILALEFLGFFSLNDVCYLEFISTFESSKSRLPDVLLGLQTAYSNLFAQWTVTASLLGWPCIACQDMLRTLSNARHLLSSVWKRSLASMGPKSTEGPPDESGSSISEDIAAVDTTKRIAQPYSKDAIAQLKLDTYPFYVEREWWKRGKRMTFWATWRQLRDVKRRELVAKTGADRMRLKALKWNTILPQAIRDAAADELFNMPKYAIPRQVLNMCMFTARQRGKIKPYRLNRHLFRKMADHSKLSGVQRAMW</sequence>
<reference evidence="4" key="1">
    <citation type="submission" date="2021-06" db="EMBL/GenBank/DDBJ databases">
        <title>Parelaphostrongylus tenuis whole genome reference sequence.</title>
        <authorList>
            <person name="Garwood T.J."/>
            <person name="Larsen P.A."/>
            <person name="Fountain-Jones N.M."/>
            <person name="Garbe J.R."/>
            <person name="Macchietto M.G."/>
            <person name="Kania S.A."/>
            <person name="Gerhold R.W."/>
            <person name="Richards J.E."/>
            <person name="Wolf T.M."/>
        </authorList>
    </citation>
    <scope>NUCLEOTIDE SEQUENCE</scope>
    <source>
        <strain evidence="4">MNPRO001-30</strain>
        <tissue evidence="4">Meninges</tissue>
    </source>
</reference>
<evidence type="ECO:0000256" key="2">
    <source>
        <dbReference type="ARBA" id="ARBA00022980"/>
    </source>
</evidence>
<dbReference type="GO" id="GO:0006412">
    <property type="term" value="P:translation"/>
    <property type="evidence" value="ECO:0007669"/>
    <property type="project" value="InterPro"/>
</dbReference>
<keyword evidence="3" id="KW-0687">Ribonucleoprotein</keyword>
<dbReference type="InterPro" id="IPR001209">
    <property type="entry name" value="Ribosomal_uS14"/>
</dbReference>
<dbReference type="AlphaFoldDB" id="A0AAD5WDL7"/>
<dbReference type="SUPFAM" id="SSF57716">
    <property type="entry name" value="Glucocorticoid receptor-like (DNA-binding domain)"/>
    <property type="match status" value="1"/>
</dbReference>
<evidence type="ECO:0000313" key="4">
    <source>
        <dbReference type="EMBL" id="KAJ1366516.1"/>
    </source>
</evidence>
<organism evidence="4 5">
    <name type="scientific">Parelaphostrongylus tenuis</name>
    <name type="common">Meningeal worm</name>
    <dbReference type="NCBI Taxonomy" id="148309"/>
    <lineage>
        <taxon>Eukaryota</taxon>
        <taxon>Metazoa</taxon>
        <taxon>Ecdysozoa</taxon>
        <taxon>Nematoda</taxon>
        <taxon>Chromadorea</taxon>
        <taxon>Rhabditida</taxon>
        <taxon>Rhabditina</taxon>
        <taxon>Rhabditomorpha</taxon>
        <taxon>Strongyloidea</taxon>
        <taxon>Metastrongylidae</taxon>
        <taxon>Parelaphostrongylus</taxon>
    </lineage>
</organism>
<evidence type="ECO:0000256" key="3">
    <source>
        <dbReference type="ARBA" id="ARBA00023274"/>
    </source>
</evidence>
<keyword evidence="5" id="KW-1185">Reference proteome</keyword>
<dbReference type="Pfam" id="PF00253">
    <property type="entry name" value="Ribosomal_S14"/>
    <property type="match status" value="1"/>
</dbReference>
<dbReference type="Gene3D" id="1.10.287.1480">
    <property type="match status" value="1"/>
</dbReference>
<dbReference type="PANTHER" id="PTHR19836:SF19">
    <property type="entry name" value="SMALL RIBOSOMAL SUBUNIT PROTEIN US14M"/>
    <property type="match status" value="1"/>
</dbReference>
<comment type="similarity">
    <text evidence="1">Belongs to the universal ribosomal protein uS14 family.</text>
</comment>
<keyword evidence="2" id="KW-0689">Ribosomal protein</keyword>
<evidence type="ECO:0008006" key="6">
    <source>
        <dbReference type="Google" id="ProtNLM"/>
    </source>
</evidence>
<protein>
    <recommendedName>
        <fullName evidence="6">Ribosomal protein S14</fullName>
    </recommendedName>
</protein>